<feature type="region of interest" description="Disordered" evidence="1">
    <location>
        <begin position="119"/>
        <end position="165"/>
    </location>
</feature>
<evidence type="ECO:0008006" key="3">
    <source>
        <dbReference type="Google" id="ProtNLM"/>
    </source>
</evidence>
<feature type="compositionally biased region" description="Polar residues" evidence="1">
    <location>
        <begin position="128"/>
        <end position="141"/>
    </location>
</feature>
<dbReference type="RefSeq" id="WP_407989339.1">
    <property type="nucleotide sequence ID" value="NZ_AP035881.2"/>
</dbReference>
<name>A0AB33JZT2_9ACTN</name>
<organism evidence="2">
    <name type="scientific">Kitasatospora sp. CMC57</name>
    <dbReference type="NCBI Taxonomy" id="3231513"/>
    <lineage>
        <taxon>Bacteria</taxon>
        <taxon>Bacillati</taxon>
        <taxon>Actinomycetota</taxon>
        <taxon>Actinomycetes</taxon>
        <taxon>Kitasatosporales</taxon>
        <taxon>Streptomycetaceae</taxon>
        <taxon>Kitasatospora</taxon>
    </lineage>
</organism>
<dbReference type="AlphaFoldDB" id="A0AB33JZT2"/>
<accession>A0AB33JZT2</accession>
<dbReference type="EMBL" id="AP035881">
    <property type="protein sequence ID" value="BFP46961.1"/>
    <property type="molecule type" value="Genomic_DNA"/>
</dbReference>
<sequence>MHIHRNAHRRSFTVVSNSALQDRTLSFNARGLLAHLLSRRDGDTVNCRTLAADGPTGRDAIKSGLRELAARGYYRVTRVQDPGTGRVRSTSHVYETPYVPEAPEPDTPEPEVREAVFPTTEKPVPGNTGITRTGESTSEEVPTTLPGGASEPEQRPEPRKPSPATPEALAALHLIATADPRLTLGSRDRAALAPLVEDWLARGATEAQLIAAATQGLPAAVRNPAALLTYRLQDKLPPLPQQLPPRAVPLAQHPECTDCDRPLAGAHAPADGLCGQCRHEQKQSHLLADHRALCPA</sequence>
<reference evidence="2" key="1">
    <citation type="submission" date="2024-07" db="EMBL/GenBank/DDBJ databases">
        <title>Complete genome sequences of cellulolytic bacteria, Kitasatospora sp. CMC57 and Streptomyces sp. CMC78, isolated from Japanese agricultural soil.</title>
        <authorList>
            <person name="Hashimoto T."/>
            <person name="Ito M."/>
            <person name="Iwamoto M."/>
            <person name="Fukahori D."/>
            <person name="Shoda T."/>
            <person name="Sakoda M."/>
            <person name="Morohoshi T."/>
            <person name="Mitsuboshi M."/>
            <person name="Nishizawa T."/>
        </authorList>
    </citation>
    <scope>NUCLEOTIDE SEQUENCE</scope>
    <source>
        <strain evidence="2">CMC57</strain>
    </source>
</reference>
<evidence type="ECO:0000256" key="1">
    <source>
        <dbReference type="SAM" id="MobiDB-lite"/>
    </source>
</evidence>
<protein>
    <recommendedName>
        <fullName evidence="3">Helix-turn-helix domain-containing protein</fullName>
    </recommendedName>
</protein>
<gene>
    <name evidence="2" type="ORF">KCMC57_33290</name>
</gene>
<proteinExistence type="predicted"/>
<evidence type="ECO:0000313" key="2">
    <source>
        <dbReference type="EMBL" id="BFP46961.1"/>
    </source>
</evidence>